<dbReference type="RefSeq" id="XP_044544619.1">
    <property type="nucleotide sequence ID" value="XM_044699436.1"/>
</dbReference>
<evidence type="ECO:0000313" key="2">
    <source>
        <dbReference type="Proteomes" id="UP000816034"/>
    </source>
</evidence>
<dbReference type="EMBL" id="PYSW02000038">
    <property type="protein sequence ID" value="KAG2377357.1"/>
    <property type="molecule type" value="Genomic_DNA"/>
</dbReference>
<sequence length="414" mass="48168">MYRFKTPPNRENLRGELLDQKAAPSDGTSILAKKTCHLRLHKKKKKLDVESDDDGDEYEDLWCSTKLQQYSEQLNTNYQKQLTVYQAKTFLIVPETTREFMKHVIVVLEDEFSVESDEAETKAIMNQLQTEPPSLSENEVQARFITNLTNGYIYSPFLMFKNANAYILSNPWESTIQQFMSLLFFYPIMQEKAGVFEIGTAELKGQQYLEKSLKTRRQWLSEELIDKTTLYPEFFCVIKKLSNLVPTKGLTFFVVIKAWLEALQIDEYLSIENAKNIRVYGALIANFSISFIEMRMEFEENFEYVERQNIPPYTYRIKVSPILNLCEIGDLCIALQYIGNIIVMTRCIQFIPVISNLDTPSFNTVGKTINTSKLYEKMLRTIIQHDSFIYIFGVQLVTFESQDSVCEYLKIAKL</sequence>
<dbReference type="Proteomes" id="UP000816034">
    <property type="component" value="Unassembled WGS sequence"/>
</dbReference>
<evidence type="ECO:0000313" key="1">
    <source>
        <dbReference type="EMBL" id="KAG2377357.1"/>
    </source>
</evidence>
<protein>
    <submittedName>
        <fullName evidence="1">Uncharacterized protein</fullName>
    </submittedName>
</protein>
<dbReference type="AlphaFoldDB" id="A0AA88GH93"/>
<comment type="caution">
    <text evidence="1">The sequence shown here is derived from an EMBL/GenBank/DDBJ whole genome shotgun (WGS) entry which is preliminary data.</text>
</comment>
<organism evidence="1 2">
    <name type="scientific">Naegleria lovaniensis</name>
    <name type="common">Amoeba</name>
    <dbReference type="NCBI Taxonomy" id="51637"/>
    <lineage>
        <taxon>Eukaryota</taxon>
        <taxon>Discoba</taxon>
        <taxon>Heterolobosea</taxon>
        <taxon>Tetramitia</taxon>
        <taxon>Eutetramitia</taxon>
        <taxon>Vahlkampfiidae</taxon>
        <taxon>Naegleria</taxon>
    </lineage>
</organism>
<proteinExistence type="predicted"/>
<name>A0AA88GH93_NAELO</name>
<dbReference type="GeneID" id="68101722"/>
<gene>
    <name evidence="1" type="ORF">C9374_009268</name>
</gene>
<keyword evidence="2" id="KW-1185">Reference proteome</keyword>
<reference evidence="1 2" key="1">
    <citation type="journal article" date="2018" name="BMC Genomics">
        <title>The genome of Naegleria lovaniensis, the basis for a comparative approach to unravel pathogenicity factors of the human pathogenic amoeba N. fowleri.</title>
        <authorList>
            <person name="Liechti N."/>
            <person name="Schurch N."/>
            <person name="Bruggmann R."/>
            <person name="Wittwer M."/>
        </authorList>
    </citation>
    <scope>NUCLEOTIDE SEQUENCE [LARGE SCALE GENOMIC DNA]</scope>
    <source>
        <strain evidence="1 2">ATCC 30569</strain>
    </source>
</reference>
<accession>A0AA88GH93</accession>